<dbReference type="InterPro" id="IPR002125">
    <property type="entry name" value="CMP_dCMP_dom"/>
</dbReference>
<dbReference type="SUPFAM" id="SSF53927">
    <property type="entry name" value="Cytidine deaminase-like"/>
    <property type="match status" value="1"/>
</dbReference>
<sequence>MPQHRTAGRDPGTGPQGAEREALRRALELAADPRVPLGPNPRVGCVLLDPTGRVLAEGFHRGAGTAHAEADALARAAADGVDVAGATAVVTLEPCTHTGRTGPCAQALIAAGISRVVIARRDPNPVAAGGAALLRAAGLDVDLDVPADLAARAAELNRGWEHALGTGRPLVTAKIAATLDGRAAAADGSSRWITGPAAREEVHLLRAACDTVLVGTGTAGIDRPSLTARRSDGTLHPRQPLRAVMGTGPAPQLLAVEGAGESVHLRTRDPHAALADLHARGRRHVLLEGGPTLLAAFLRAGCVDELLVHLAPKLLGAGAPALGDLGITSIGDALDLDLLDVAPLTSADGRTDLQLTLRPRPRRPAPAQR</sequence>
<dbReference type="Pfam" id="PF00383">
    <property type="entry name" value="dCMP_cyt_deam_1"/>
    <property type="match status" value="1"/>
</dbReference>
<feature type="binding site" evidence="16">
    <location>
        <begin position="290"/>
        <end position="296"/>
    </location>
    <ligand>
        <name>NADP(+)</name>
        <dbReference type="ChEBI" id="CHEBI:58349"/>
    </ligand>
</feature>
<evidence type="ECO:0000256" key="1">
    <source>
        <dbReference type="ARBA" id="ARBA00002151"/>
    </source>
</evidence>
<accession>Z9JQW7</accession>
<evidence type="ECO:0000256" key="3">
    <source>
        <dbReference type="ARBA" id="ARBA00004910"/>
    </source>
</evidence>
<feature type="domain" description="CMP/dCMP-type deaminase" evidence="19">
    <location>
        <begin position="17"/>
        <end position="142"/>
    </location>
</feature>
<feature type="binding site" evidence="16">
    <location>
        <position position="176"/>
    </location>
    <ligand>
        <name>NADP(+)</name>
        <dbReference type="ChEBI" id="CHEBI:58349"/>
    </ligand>
</feature>
<comment type="catalytic activity">
    <reaction evidence="13 14">
        <text>2,5-diamino-6-hydroxy-4-(5-phosphoribosylamino)-pyrimidine + H2O + H(+) = 5-amino-6-(5-phospho-D-ribosylamino)uracil + NH4(+)</text>
        <dbReference type="Rhea" id="RHEA:21868"/>
        <dbReference type="ChEBI" id="CHEBI:15377"/>
        <dbReference type="ChEBI" id="CHEBI:15378"/>
        <dbReference type="ChEBI" id="CHEBI:28938"/>
        <dbReference type="ChEBI" id="CHEBI:58453"/>
        <dbReference type="ChEBI" id="CHEBI:58614"/>
        <dbReference type="EC" id="3.5.4.26"/>
    </reaction>
</comment>
<evidence type="ECO:0000256" key="7">
    <source>
        <dbReference type="ARBA" id="ARBA00022723"/>
    </source>
</evidence>
<dbReference type="GO" id="GO:0008703">
    <property type="term" value="F:5-amino-6-(5-phosphoribosylamino)uracil reductase activity"/>
    <property type="evidence" value="ECO:0007669"/>
    <property type="project" value="UniProtKB-EC"/>
</dbReference>
<organism evidence="20 21">
    <name type="scientific">Brachybacterium phenoliresistens</name>
    <dbReference type="NCBI Taxonomy" id="396014"/>
    <lineage>
        <taxon>Bacteria</taxon>
        <taxon>Bacillati</taxon>
        <taxon>Actinomycetota</taxon>
        <taxon>Actinomycetes</taxon>
        <taxon>Micrococcales</taxon>
        <taxon>Dermabacteraceae</taxon>
        <taxon>Brachybacterium</taxon>
    </lineage>
</organism>
<dbReference type="NCBIfam" id="TIGR00326">
    <property type="entry name" value="eubact_ribD"/>
    <property type="match status" value="1"/>
</dbReference>
<evidence type="ECO:0000256" key="15">
    <source>
        <dbReference type="PIRSR" id="PIRSR006769-1"/>
    </source>
</evidence>
<dbReference type="AlphaFoldDB" id="Z9JQW7"/>
<feature type="binding site" evidence="17">
    <location>
        <position position="104"/>
    </location>
    <ligand>
        <name>Zn(2+)</name>
        <dbReference type="ChEBI" id="CHEBI:29105"/>
        <note>catalytic</note>
    </ligand>
</feature>
<feature type="region of interest" description="Disordered" evidence="18">
    <location>
        <begin position="223"/>
        <end position="246"/>
    </location>
</feature>
<dbReference type="PROSITE" id="PS00903">
    <property type="entry name" value="CYT_DCMP_DEAMINASES_1"/>
    <property type="match status" value="1"/>
</dbReference>
<comment type="catalytic activity">
    <reaction evidence="12 14">
        <text>5-amino-6-(5-phospho-D-ribitylamino)uracil + NADP(+) = 5-amino-6-(5-phospho-D-ribosylamino)uracil + NADPH + H(+)</text>
        <dbReference type="Rhea" id="RHEA:17845"/>
        <dbReference type="ChEBI" id="CHEBI:15378"/>
        <dbReference type="ChEBI" id="CHEBI:57783"/>
        <dbReference type="ChEBI" id="CHEBI:58349"/>
        <dbReference type="ChEBI" id="CHEBI:58421"/>
        <dbReference type="ChEBI" id="CHEBI:58453"/>
        <dbReference type="EC" id="1.1.1.193"/>
    </reaction>
</comment>
<dbReference type="EC" id="3.5.4.26" evidence="14"/>
<feature type="binding site" evidence="16">
    <location>
        <position position="206"/>
    </location>
    <ligand>
        <name>substrate</name>
    </ligand>
</feature>
<feature type="binding site" evidence="17">
    <location>
        <position position="67"/>
    </location>
    <ligand>
        <name>Zn(2+)</name>
        <dbReference type="ChEBI" id="CHEBI:29105"/>
        <note>catalytic</note>
    </ligand>
</feature>
<dbReference type="OrthoDB" id="9800865at2"/>
<keyword evidence="10 14" id="KW-0560">Oxidoreductase</keyword>
<evidence type="ECO:0000259" key="19">
    <source>
        <dbReference type="PROSITE" id="PS51747"/>
    </source>
</evidence>
<evidence type="ECO:0000256" key="11">
    <source>
        <dbReference type="ARBA" id="ARBA00023268"/>
    </source>
</evidence>
<feature type="binding site" evidence="16">
    <location>
        <position position="229"/>
    </location>
    <ligand>
        <name>substrate</name>
    </ligand>
</feature>
<feature type="binding site" evidence="16">
    <location>
        <position position="226"/>
    </location>
    <ligand>
        <name>substrate</name>
    </ligand>
</feature>
<evidence type="ECO:0000256" key="17">
    <source>
        <dbReference type="PIRSR" id="PIRSR006769-3"/>
    </source>
</evidence>
<feature type="active site" description="Proton donor" evidence="15">
    <location>
        <position position="69"/>
    </location>
</feature>
<keyword evidence="9 14" id="KW-0521">NADP</keyword>
<dbReference type="GO" id="GO:0008835">
    <property type="term" value="F:diaminohydroxyphosphoribosylaminopyrimidine deaminase activity"/>
    <property type="evidence" value="ECO:0007669"/>
    <property type="project" value="UniProtKB-EC"/>
</dbReference>
<feature type="binding site" evidence="16">
    <location>
        <position position="288"/>
    </location>
    <ligand>
        <name>substrate</name>
    </ligand>
</feature>
<feature type="binding site" evidence="16">
    <location>
        <position position="190"/>
    </location>
    <ligand>
        <name>substrate</name>
    </ligand>
</feature>
<dbReference type="InterPro" id="IPR004794">
    <property type="entry name" value="Eubact_RibD"/>
</dbReference>
<evidence type="ECO:0000256" key="9">
    <source>
        <dbReference type="ARBA" id="ARBA00022857"/>
    </source>
</evidence>
<dbReference type="GO" id="GO:0008270">
    <property type="term" value="F:zinc ion binding"/>
    <property type="evidence" value="ECO:0007669"/>
    <property type="project" value="InterPro"/>
</dbReference>
<dbReference type="PATRIC" id="fig|396014.3.peg.3027"/>
<keyword evidence="6 14" id="KW-0686">Riboflavin biosynthesis</keyword>
<feature type="binding site" evidence="16">
    <location>
        <position position="192"/>
    </location>
    <ligand>
        <name>NADP(+)</name>
        <dbReference type="ChEBI" id="CHEBI:58349"/>
    </ligand>
</feature>
<dbReference type="Pfam" id="PF01872">
    <property type="entry name" value="RibD_C"/>
    <property type="match status" value="1"/>
</dbReference>
<dbReference type="PIRSF" id="PIRSF006769">
    <property type="entry name" value="RibD"/>
    <property type="match status" value="1"/>
</dbReference>
<evidence type="ECO:0000256" key="16">
    <source>
        <dbReference type="PIRSR" id="PIRSR006769-2"/>
    </source>
</evidence>
<dbReference type="UniPathway" id="UPA00275">
    <property type="reaction ID" value="UER00401"/>
</dbReference>
<evidence type="ECO:0000256" key="12">
    <source>
        <dbReference type="ARBA" id="ARBA00049861"/>
    </source>
</evidence>
<keyword evidence="11" id="KW-0511">Multifunctional enzyme</keyword>
<evidence type="ECO:0000256" key="10">
    <source>
        <dbReference type="ARBA" id="ARBA00023002"/>
    </source>
</evidence>
<feature type="binding site" evidence="16">
    <location>
        <position position="247"/>
    </location>
    <ligand>
        <name>NADP(+)</name>
        <dbReference type="ChEBI" id="CHEBI:58349"/>
    </ligand>
</feature>
<comment type="caution">
    <text evidence="20">The sequence shown here is derived from an EMBL/GenBank/DDBJ whole genome shotgun (WGS) entry which is preliminary data.</text>
</comment>
<evidence type="ECO:0000256" key="8">
    <source>
        <dbReference type="ARBA" id="ARBA00022833"/>
    </source>
</evidence>
<comment type="similarity">
    <text evidence="4 14">In the N-terminal section; belongs to the cytidine and deoxycytidylate deaminase family.</text>
</comment>
<dbReference type="InterPro" id="IPR016192">
    <property type="entry name" value="APOBEC/CMP_deaminase_Zn-bd"/>
</dbReference>
<dbReference type="PROSITE" id="PS51747">
    <property type="entry name" value="CYT_DCMP_DEAMINASES_2"/>
    <property type="match status" value="1"/>
</dbReference>
<dbReference type="Gene3D" id="3.40.140.10">
    <property type="entry name" value="Cytidine Deaminase, domain 2"/>
    <property type="match status" value="1"/>
</dbReference>
<dbReference type="InterPro" id="IPR016193">
    <property type="entry name" value="Cytidine_deaminase-like"/>
</dbReference>
<comment type="function">
    <text evidence="1 14">Converts 2,5-diamino-6-(ribosylamino)-4(3h)-pyrimidinone 5'-phosphate into 5-amino-6-(ribosylamino)-2,4(1h,3h)-pyrimidinedione 5'-phosphate.</text>
</comment>
<dbReference type="HOGENOM" id="CLU_036590_1_0_11"/>
<dbReference type="Gene3D" id="3.40.430.10">
    <property type="entry name" value="Dihydrofolate Reductase, subunit A"/>
    <property type="match status" value="2"/>
</dbReference>
<keyword evidence="21" id="KW-1185">Reference proteome</keyword>
<dbReference type="EMBL" id="JDYK01000018">
    <property type="protein sequence ID" value="EWS80196.1"/>
    <property type="molecule type" value="Genomic_DNA"/>
</dbReference>
<name>Z9JQW7_9MICO</name>
<dbReference type="PANTHER" id="PTHR38011">
    <property type="entry name" value="DIHYDROFOLATE REDUCTASE FAMILY PROTEIN (AFU_ORTHOLOGUE AFUA_8G06820)"/>
    <property type="match status" value="1"/>
</dbReference>
<evidence type="ECO:0000313" key="21">
    <source>
        <dbReference type="Proteomes" id="UP000023067"/>
    </source>
</evidence>
<feature type="binding site" evidence="17">
    <location>
        <position position="95"/>
    </location>
    <ligand>
        <name>Zn(2+)</name>
        <dbReference type="ChEBI" id="CHEBI:29105"/>
        <note>catalytic</note>
    </ligand>
</feature>
<evidence type="ECO:0000256" key="13">
    <source>
        <dbReference type="ARBA" id="ARBA00049886"/>
    </source>
</evidence>
<evidence type="ECO:0000256" key="5">
    <source>
        <dbReference type="ARBA" id="ARBA00007417"/>
    </source>
</evidence>
<protein>
    <recommendedName>
        <fullName evidence="14">Riboflavin biosynthesis protein RibD</fullName>
    </recommendedName>
    <domain>
        <recommendedName>
            <fullName evidence="14">Diaminohydroxyphosphoribosylaminopyrimidine deaminase</fullName>
            <shortName evidence="14">DRAP deaminase</shortName>
            <ecNumber evidence="14">3.5.4.26</ecNumber>
        </recommendedName>
        <alternativeName>
            <fullName evidence="14">Riboflavin-specific deaminase</fullName>
        </alternativeName>
    </domain>
    <domain>
        <recommendedName>
            <fullName evidence="14">5-amino-6-(5-phosphoribosylamino)uracil reductase</fullName>
            <ecNumber evidence="14">1.1.1.193</ecNumber>
        </recommendedName>
        <alternativeName>
            <fullName evidence="14">HTP reductase</fullName>
        </alternativeName>
    </domain>
</protein>
<dbReference type="RefSeq" id="WP_051487039.1">
    <property type="nucleotide sequence ID" value="NZ_KK070001.1"/>
</dbReference>
<evidence type="ECO:0000256" key="18">
    <source>
        <dbReference type="SAM" id="MobiDB-lite"/>
    </source>
</evidence>
<keyword evidence="7 14" id="KW-0479">Metal-binding</keyword>
<dbReference type="InterPro" id="IPR050765">
    <property type="entry name" value="Riboflavin_Biosynth_HTPR"/>
</dbReference>
<gene>
    <name evidence="20" type="ORF">BF93_04985</name>
</gene>
<comment type="pathway">
    <text evidence="3 14">Cofactor biosynthesis; riboflavin biosynthesis; 5-amino-6-(D-ribitylamino)uracil from GTP: step 3/4.</text>
</comment>
<evidence type="ECO:0000256" key="14">
    <source>
        <dbReference type="PIRNR" id="PIRNR006769"/>
    </source>
</evidence>
<comment type="cofactor">
    <cofactor evidence="14 17">
        <name>Zn(2+)</name>
        <dbReference type="ChEBI" id="CHEBI:29105"/>
    </cofactor>
    <text evidence="14 17">Binds 1 zinc ion.</text>
</comment>
<reference evidence="20 21" key="1">
    <citation type="submission" date="2014-02" db="EMBL/GenBank/DDBJ databases">
        <title>Genome sequence of Brachybacterium phenoliresistens strain W13A50.</title>
        <authorList>
            <person name="Wang X."/>
        </authorList>
    </citation>
    <scope>NUCLEOTIDE SEQUENCE [LARGE SCALE GENOMIC DNA]</scope>
    <source>
        <strain evidence="20 21">W13A50</strain>
    </source>
</reference>
<comment type="similarity">
    <text evidence="5 14">In the C-terminal section; belongs to the HTP reductase family.</text>
</comment>
<dbReference type="Proteomes" id="UP000023067">
    <property type="component" value="Unassembled WGS sequence"/>
</dbReference>
<evidence type="ECO:0000256" key="6">
    <source>
        <dbReference type="ARBA" id="ARBA00022619"/>
    </source>
</evidence>
<dbReference type="STRING" id="396014.BF93_04985"/>
<evidence type="ECO:0000313" key="20">
    <source>
        <dbReference type="EMBL" id="EWS80196.1"/>
    </source>
</evidence>
<dbReference type="eggNOG" id="COG0117">
    <property type="taxonomic scope" value="Bacteria"/>
</dbReference>
<proteinExistence type="inferred from homology"/>
<dbReference type="EC" id="1.1.1.193" evidence="14"/>
<feature type="binding site" evidence="16">
    <location>
        <position position="218"/>
    </location>
    <ligand>
        <name>NADP(+)</name>
        <dbReference type="ChEBI" id="CHEBI:58349"/>
    </ligand>
</feature>
<keyword evidence="14" id="KW-0378">Hydrolase</keyword>
<evidence type="ECO:0000256" key="2">
    <source>
        <dbReference type="ARBA" id="ARBA00004882"/>
    </source>
</evidence>
<dbReference type="SUPFAM" id="SSF53597">
    <property type="entry name" value="Dihydrofolate reductase-like"/>
    <property type="match status" value="1"/>
</dbReference>
<comment type="pathway">
    <text evidence="2 14">Cofactor biosynthesis; riboflavin biosynthesis; 5-amino-6-(D-ribitylamino)uracil from GTP: step 2/4.</text>
</comment>
<keyword evidence="8 14" id="KW-0862">Zinc</keyword>
<dbReference type="GO" id="GO:0009231">
    <property type="term" value="P:riboflavin biosynthetic process"/>
    <property type="evidence" value="ECO:0007669"/>
    <property type="project" value="UniProtKB-UniPathway"/>
</dbReference>
<dbReference type="PANTHER" id="PTHR38011:SF7">
    <property type="entry name" value="2,5-DIAMINO-6-RIBOSYLAMINO-4(3H)-PYRIMIDINONE 5'-PHOSPHATE REDUCTASE"/>
    <property type="match status" value="1"/>
</dbReference>
<dbReference type="eggNOG" id="COG1985">
    <property type="taxonomic scope" value="Bacteria"/>
</dbReference>
<evidence type="ECO:0000256" key="4">
    <source>
        <dbReference type="ARBA" id="ARBA00005259"/>
    </source>
</evidence>
<dbReference type="InterPro" id="IPR024072">
    <property type="entry name" value="DHFR-like_dom_sf"/>
</dbReference>
<dbReference type="InterPro" id="IPR002734">
    <property type="entry name" value="RibDG_C"/>
</dbReference>
<feature type="binding site" evidence="16">
    <location>
        <position position="222"/>
    </location>
    <ligand>
        <name>NADP(+)</name>
        <dbReference type="ChEBI" id="CHEBI:58349"/>
    </ligand>
</feature>